<evidence type="ECO:0000259" key="6">
    <source>
        <dbReference type="Pfam" id="PF00419"/>
    </source>
</evidence>
<sequence>MKKILMICLVLIPIKSVYALNCTYITGREAINTTIQLQGANITVGPDMPDGTVLYRQYFKPSFQPAINCDGGHTFTVNDVIRLAPRPLSSWNGNPYPGQIYETGVPGIGFVAWYSGTPFPRLRTQGTAPGSVTRSFAPEFDISLVKIGPVTPGILLGSNLLTVGVDYNVQGVPTMPILTANFGGSINIVSRTCTTPSNINVQLGSHNINTEFKSVGSVTPWIDASIKFTDCPYFYGTKEDGRNFFYSNDGTQGTGASKANTITVTLTPSNPIINSASGIMAVNSSTQMPAAQGVGIQLGSGNNTETPVPFNFGSTPRFTPANDGTPTFKIPLSARYYQTSATVQPGRADGRLTFTINYY</sequence>
<evidence type="ECO:0000313" key="8">
    <source>
        <dbReference type="EMBL" id="NIL28427.1"/>
    </source>
</evidence>
<reference evidence="7" key="1">
    <citation type="journal article" date="2018" name="Genome Announc.">
        <title>First complete genome sequence of Yersinia massiliensis.</title>
        <authorList>
            <person name="Thomas M.C."/>
            <person name="Arling V."/>
            <person name="Goji N."/>
            <person name="Janzen T.W."/>
            <person name="Duceppe M.-O."/>
            <person name="Mathews A."/>
            <person name="Carrillo C."/>
            <person name="Amoako K."/>
        </authorList>
    </citation>
    <scope>NUCLEOTIDE SEQUENCE</scope>
    <source>
        <strain evidence="7">GTA</strain>
    </source>
</reference>
<keyword evidence="9" id="KW-1185">Reference proteome</keyword>
<dbReference type="AlphaFoldDB" id="A0A2R4NLC0"/>
<evidence type="ECO:0000313" key="10">
    <source>
        <dbReference type="Proteomes" id="UP000698240"/>
    </source>
</evidence>
<comment type="similarity">
    <text evidence="2">Belongs to the fimbrial protein family.</text>
</comment>
<dbReference type="SUPFAM" id="SSF49401">
    <property type="entry name" value="Bacterial adhesins"/>
    <property type="match status" value="1"/>
</dbReference>
<dbReference type="Proteomes" id="UP000240908">
    <property type="component" value="Chromosome"/>
</dbReference>
<dbReference type="InterPro" id="IPR036937">
    <property type="entry name" value="Adhesion_dom_fimbrial_sf"/>
</dbReference>
<dbReference type="InterPro" id="IPR000259">
    <property type="entry name" value="Adhesion_dom_fimbrial"/>
</dbReference>
<dbReference type="PANTHER" id="PTHR33420">
    <property type="entry name" value="FIMBRIAL SUBUNIT ELFA-RELATED"/>
    <property type="match status" value="1"/>
</dbReference>
<evidence type="ECO:0000256" key="3">
    <source>
        <dbReference type="ARBA" id="ARBA00022729"/>
    </source>
</evidence>
<reference evidence="8" key="2">
    <citation type="submission" date="2020-03" db="EMBL/GenBank/DDBJ databases">
        <authorList>
            <person name="Kislichkina A."/>
            <person name="Dentovskaya S."/>
            <person name="Shaikhutdinov R."/>
            <person name="Ivanov S."/>
            <person name="Sizova A."/>
            <person name="Solomentsev V."/>
            <person name="Bogun A."/>
        </authorList>
    </citation>
    <scope>NUCLEOTIDE SEQUENCE</scope>
    <source>
        <strain evidence="8">SCPM-O-B-8025</strain>
    </source>
</reference>
<keyword evidence="3 5" id="KW-0732">Signal</keyword>
<gene>
    <name evidence="7" type="ORF">DA391_04110</name>
    <name evidence="8" type="ORF">HB980_17985</name>
</gene>
<evidence type="ECO:0000313" key="9">
    <source>
        <dbReference type="Proteomes" id="UP000240908"/>
    </source>
</evidence>
<dbReference type="Proteomes" id="UP000698240">
    <property type="component" value="Unassembled WGS sequence"/>
</dbReference>
<dbReference type="GO" id="GO:0043709">
    <property type="term" value="P:cell adhesion involved in single-species biofilm formation"/>
    <property type="evidence" value="ECO:0007669"/>
    <property type="project" value="TreeGrafter"/>
</dbReference>
<evidence type="ECO:0000256" key="1">
    <source>
        <dbReference type="ARBA" id="ARBA00004561"/>
    </source>
</evidence>
<organism evidence="8 10">
    <name type="scientific">Yersinia massiliensis</name>
    <dbReference type="NCBI Taxonomy" id="419257"/>
    <lineage>
        <taxon>Bacteria</taxon>
        <taxon>Pseudomonadati</taxon>
        <taxon>Pseudomonadota</taxon>
        <taxon>Gammaproteobacteria</taxon>
        <taxon>Enterobacterales</taxon>
        <taxon>Yersiniaceae</taxon>
        <taxon>Yersinia</taxon>
    </lineage>
</organism>
<dbReference type="EMBL" id="CP028487">
    <property type="protein sequence ID" value="AVX36915.1"/>
    <property type="molecule type" value="Genomic_DNA"/>
</dbReference>
<dbReference type="PANTHER" id="PTHR33420:SF3">
    <property type="entry name" value="FIMBRIAL SUBUNIT ELFA"/>
    <property type="match status" value="1"/>
</dbReference>
<feature type="domain" description="Fimbrial-type adhesion" evidence="6">
    <location>
        <begin position="182"/>
        <end position="358"/>
    </location>
</feature>
<dbReference type="InterPro" id="IPR008966">
    <property type="entry name" value="Adhesion_dom_sf"/>
</dbReference>
<dbReference type="InterPro" id="IPR050263">
    <property type="entry name" value="Bact_Fimbrial_Adh_Pro"/>
</dbReference>
<dbReference type="RefSeq" id="WP_050287512.1">
    <property type="nucleotide sequence ID" value="NZ_CAUPYG010000029.1"/>
</dbReference>
<dbReference type="Gene3D" id="2.60.40.3310">
    <property type="match status" value="1"/>
</dbReference>
<dbReference type="Gene3D" id="2.60.40.1090">
    <property type="entry name" value="Fimbrial-type adhesion domain"/>
    <property type="match status" value="1"/>
</dbReference>
<dbReference type="KEGG" id="yma:DA391_04110"/>
<feature type="chain" id="PRO_5044578456" evidence="5">
    <location>
        <begin position="20"/>
        <end position="359"/>
    </location>
</feature>
<evidence type="ECO:0000313" key="7">
    <source>
        <dbReference type="EMBL" id="AVX36915.1"/>
    </source>
</evidence>
<accession>A0A2R4NLC0</accession>
<proteinExistence type="inferred from homology"/>
<name>A0A2R4NLC0_9GAMM</name>
<comment type="subcellular location">
    <subcellularLocation>
        <location evidence="1">Fimbrium</location>
    </subcellularLocation>
</comment>
<keyword evidence="4" id="KW-0281">Fimbrium</keyword>
<evidence type="ECO:0000256" key="5">
    <source>
        <dbReference type="SAM" id="SignalP"/>
    </source>
</evidence>
<feature type="signal peptide" evidence="5">
    <location>
        <begin position="1"/>
        <end position="19"/>
    </location>
</feature>
<protein>
    <submittedName>
        <fullName evidence="8">Type 1 fimbrial protein</fullName>
    </submittedName>
</protein>
<dbReference type="EMBL" id="JAASAN010000009">
    <property type="protein sequence ID" value="NIL28427.1"/>
    <property type="molecule type" value="Genomic_DNA"/>
</dbReference>
<evidence type="ECO:0000256" key="2">
    <source>
        <dbReference type="ARBA" id="ARBA00006671"/>
    </source>
</evidence>
<dbReference type="Pfam" id="PF00419">
    <property type="entry name" value="Fimbrial"/>
    <property type="match status" value="1"/>
</dbReference>
<dbReference type="GO" id="GO:0009289">
    <property type="term" value="C:pilus"/>
    <property type="evidence" value="ECO:0007669"/>
    <property type="project" value="UniProtKB-SubCell"/>
</dbReference>
<evidence type="ECO:0000256" key="4">
    <source>
        <dbReference type="ARBA" id="ARBA00023263"/>
    </source>
</evidence>